<dbReference type="InterPro" id="IPR029058">
    <property type="entry name" value="AB_hydrolase_fold"/>
</dbReference>
<dbReference type="AlphaFoldDB" id="A0A177WVM1"/>
<sequence>MSTSTSTQSSLPQCTQVQPYSLALPSCIYVDDQAPIVESQAYTLQASESTSVTGTQQVKPSTAVSTVAIRIATYAFKQYMDSTHLPGISITGMSVSPISKTTLRLLIKHMKFTSAMYCDRVNMNGKWDCGALCQGETSQLQILSLIKSDNTITHGSSVGMVALQHRTRSIIVTFRGMIFPGDWDRNHRLVRIDLEKYRLKNRAVDIPKEAKIHEGFLKAYMKLRDQVNWSLQIALGLYPEYSIFFSGHSLGGVAATLAAIDSAVYFGNEITNRIHLFTFGSPRIGNKQWATWVTEIGLASVYRVAHISDPGM</sequence>
<dbReference type="CDD" id="cd00519">
    <property type="entry name" value="Lipase_3"/>
    <property type="match status" value="1"/>
</dbReference>
<evidence type="ECO:0000313" key="3">
    <source>
        <dbReference type="Proteomes" id="UP000077115"/>
    </source>
</evidence>
<dbReference type="GO" id="GO:0006629">
    <property type="term" value="P:lipid metabolic process"/>
    <property type="evidence" value="ECO:0007669"/>
    <property type="project" value="InterPro"/>
</dbReference>
<dbReference type="Gene3D" id="3.40.50.1820">
    <property type="entry name" value="alpha/beta hydrolase"/>
    <property type="match status" value="1"/>
</dbReference>
<protein>
    <recommendedName>
        <fullName evidence="1">Fungal lipase-type domain-containing protein</fullName>
    </recommendedName>
</protein>
<dbReference type="InterPro" id="IPR002921">
    <property type="entry name" value="Fungal_lipase-type"/>
</dbReference>
<gene>
    <name evidence="2" type="ORF">BDEG_26828</name>
</gene>
<dbReference type="EMBL" id="DS022310">
    <property type="protein sequence ID" value="OAJ43470.1"/>
    <property type="molecule type" value="Genomic_DNA"/>
</dbReference>
<dbReference type="InterPro" id="IPR051218">
    <property type="entry name" value="Sec_MonoDiacylglyc_Lipase"/>
</dbReference>
<dbReference type="Proteomes" id="UP000077115">
    <property type="component" value="Unassembled WGS sequence"/>
</dbReference>
<proteinExistence type="predicted"/>
<name>A0A177WVM1_BATDL</name>
<dbReference type="PANTHER" id="PTHR45856">
    <property type="entry name" value="ALPHA/BETA-HYDROLASES SUPERFAMILY PROTEIN"/>
    <property type="match status" value="1"/>
</dbReference>
<reference evidence="2 3" key="2">
    <citation type="submission" date="2016-05" db="EMBL/GenBank/DDBJ databases">
        <title>Lineage-specific infection strategies underlie the spectrum of fungal disease in amphibians.</title>
        <authorList>
            <person name="Cuomo C.A."/>
            <person name="Farrer R.A."/>
            <person name="James T."/>
            <person name="Longcore J."/>
            <person name="Birren B."/>
        </authorList>
    </citation>
    <scope>NUCLEOTIDE SEQUENCE [LARGE SCALE GENOMIC DNA]</scope>
    <source>
        <strain evidence="2 3">JEL423</strain>
    </source>
</reference>
<reference evidence="2 3" key="1">
    <citation type="submission" date="2006-10" db="EMBL/GenBank/DDBJ databases">
        <title>The Genome Sequence of Batrachochytrium dendrobatidis JEL423.</title>
        <authorList>
            <consortium name="The Broad Institute Genome Sequencing Platform"/>
            <person name="Birren B."/>
            <person name="Lander E."/>
            <person name="Galagan J."/>
            <person name="Cuomo C."/>
            <person name="Devon K."/>
            <person name="Jaffe D."/>
            <person name="Butler J."/>
            <person name="Alvarez P."/>
            <person name="Gnerre S."/>
            <person name="Grabherr M."/>
            <person name="Kleber M."/>
            <person name="Mauceli E."/>
            <person name="Brockman W."/>
            <person name="Young S."/>
            <person name="LaButti K."/>
            <person name="Sykes S."/>
            <person name="DeCaprio D."/>
            <person name="Crawford M."/>
            <person name="Koehrsen M."/>
            <person name="Engels R."/>
            <person name="Montgomery P."/>
            <person name="Pearson M."/>
            <person name="Howarth C."/>
            <person name="Larson L."/>
            <person name="White J."/>
            <person name="O'Leary S."/>
            <person name="Kodira C."/>
            <person name="Zeng Q."/>
            <person name="Yandava C."/>
            <person name="Alvarado L."/>
            <person name="Longcore J."/>
            <person name="James T."/>
        </authorList>
    </citation>
    <scope>NUCLEOTIDE SEQUENCE [LARGE SCALE GENOMIC DNA]</scope>
    <source>
        <strain evidence="2 3">JEL423</strain>
    </source>
</reference>
<dbReference type="VEuPathDB" id="FungiDB:BDEG_26828"/>
<evidence type="ECO:0000259" key="1">
    <source>
        <dbReference type="Pfam" id="PF01764"/>
    </source>
</evidence>
<dbReference type="PANTHER" id="PTHR45856:SF25">
    <property type="entry name" value="FUNGAL LIPASE-LIKE DOMAIN-CONTAINING PROTEIN"/>
    <property type="match status" value="1"/>
</dbReference>
<dbReference type="SUPFAM" id="SSF53474">
    <property type="entry name" value="alpha/beta-Hydrolases"/>
    <property type="match status" value="1"/>
</dbReference>
<accession>A0A177WVM1</accession>
<dbReference type="Pfam" id="PF01764">
    <property type="entry name" value="Lipase_3"/>
    <property type="match status" value="1"/>
</dbReference>
<evidence type="ECO:0000313" key="2">
    <source>
        <dbReference type="EMBL" id="OAJ43470.1"/>
    </source>
</evidence>
<organism evidence="2 3">
    <name type="scientific">Batrachochytrium dendrobatidis (strain JEL423)</name>
    <dbReference type="NCBI Taxonomy" id="403673"/>
    <lineage>
        <taxon>Eukaryota</taxon>
        <taxon>Fungi</taxon>
        <taxon>Fungi incertae sedis</taxon>
        <taxon>Chytridiomycota</taxon>
        <taxon>Chytridiomycota incertae sedis</taxon>
        <taxon>Chytridiomycetes</taxon>
        <taxon>Rhizophydiales</taxon>
        <taxon>Rhizophydiales incertae sedis</taxon>
        <taxon>Batrachochytrium</taxon>
    </lineage>
</organism>
<feature type="domain" description="Fungal lipase-type" evidence="1">
    <location>
        <begin position="200"/>
        <end position="310"/>
    </location>
</feature>